<dbReference type="GO" id="GO:0016209">
    <property type="term" value="F:antioxidant activity"/>
    <property type="evidence" value="ECO:0007669"/>
    <property type="project" value="InterPro"/>
</dbReference>
<evidence type="ECO:0000313" key="8">
    <source>
        <dbReference type="Proteomes" id="UP000006844"/>
    </source>
</evidence>
<dbReference type="InterPro" id="IPR036249">
    <property type="entry name" value="Thioredoxin-like_sf"/>
</dbReference>
<organism evidence="7 8">
    <name type="scientific">Terriglobus saanensis (strain ATCC BAA-1853 / DSM 23119 / SP1PR4)</name>
    <dbReference type="NCBI Taxonomy" id="401053"/>
    <lineage>
        <taxon>Bacteria</taxon>
        <taxon>Pseudomonadati</taxon>
        <taxon>Acidobacteriota</taxon>
        <taxon>Terriglobia</taxon>
        <taxon>Terriglobales</taxon>
        <taxon>Acidobacteriaceae</taxon>
        <taxon>Terriglobus</taxon>
    </lineage>
</organism>
<keyword evidence="8" id="KW-1185">Reference proteome</keyword>
<dbReference type="PROSITE" id="PS51352">
    <property type="entry name" value="THIOREDOXIN_2"/>
    <property type="match status" value="1"/>
</dbReference>
<dbReference type="InterPro" id="IPR000866">
    <property type="entry name" value="AhpC/TSA"/>
</dbReference>
<evidence type="ECO:0000256" key="4">
    <source>
        <dbReference type="ARBA" id="ARBA00023284"/>
    </source>
</evidence>
<name>E8V278_TERSS</name>
<dbReference type="GO" id="GO:0016491">
    <property type="term" value="F:oxidoreductase activity"/>
    <property type="evidence" value="ECO:0007669"/>
    <property type="project" value="InterPro"/>
</dbReference>
<dbReference type="InterPro" id="IPR011990">
    <property type="entry name" value="TPR-like_helical_dom_sf"/>
</dbReference>
<dbReference type="GO" id="GO:0017004">
    <property type="term" value="P:cytochrome complex assembly"/>
    <property type="evidence" value="ECO:0007669"/>
    <property type="project" value="UniProtKB-KW"/>
</dbReference>
<dbReference type="AlphaFoldDB" id="E8V278"/>
<evidence type="ECO:0000259" key="6">
    <source>
        <dbReference type="PROSITE" id="PS51352"/>
    </source>
</evidence>
<keyword evidence="3" id="KW-1015">Disulfide bond</keyword>
<accession>E8V278</accession>
<dbReference type="KEGG" id="tsa:AciPR4_0376"/>
<evidence type="ECO:0000256" key="3">
    <source>
        <dbReference type="ARBA" id="ARBA00023157"/>
    </source>
</evidence>
<feature type="domain" description="Thioredoxin" evidence="6">
    <location>
        <begin position="201"/>
        <end position="342"/>
    </location>
</feature>
<dbReference type="InterPro" id="IPR050553">
    <property type="entry name" value="Thioredoxin_ResA/DsbE_sf"/>
</dbReference>
<dbReference type="PANTHER" id="PTHR42852">
    <property type="entry name" value="THIOL:DISULFIDE INTERCHANGE PROTEIN DSBE"/>
    <property type="match status" value="1"/>
</dbReference>
<evidence type="ECO:0000256" key="2">
    <source>
        <dbReference type="ARBA" id="ARBA00022748"/>
    </source>
</evidence>
<dbReference type="SUPFAM" id="SSF48452">
    <property type="entry name" value="TPR-like"/>
    <property type="match status" value="1"/>
</dbReference>
<dbReference type="PANTHER" id="PTHR42852:SF6">
    <property type="entry name" value="THIOL:DISULFIDE INTERCHANGE PROTEIN DSBE"/>
    <property type="match status" value="1"/>
</dbReference>
<dbReference type="Pfam" id="PF00578">
    <property type="entry name" value="AhpC-TSA"/>
    <property type="match status" value="1"/>
</dbReference>
<dbReference type="SUPFAM" id="SSF52833">
    <property type="entry name" value="Thioredoxin-like"/>
    <property type="match status" value="1"/>
</dbReference>
<evidence type="ECO:0000256" key="1">
    <source>
        <dbReference type="ARBA" id="ARBA00004196"/>
    </source>
</evidence>
<dbReference type="eggNOG" id="COG0526">
    <property type="taxonomic scope" value="Bacteria"/>
</dbReference>
<dbReference type="HOGENOM" id="CLU_801147_0_0_0"/>
<dbReference type="OrthoDB" id="9799347at2"/>
<dbReference type="Gene3D" id="3.40.30.10">
    <property type="entry name" value="Glutaredoxin"/>
    <property type="match status" value="1"/>
</dbReference>
<feature type="signal peptide" evidence="5">
    <location>
        <begin position="1"/>
        <end position="24"/>
    </location>
</feature>
<keyword evidence="4" id="KW-0676">Redox-active center</keyword>
<proteinExistence type="predicted"/>
<protein>
    <submittedName>
        <fullName evidence="7">Alkyl hydroperoxide reductase/ Thiol specific antioxidant/ Mal allergen</fullName>
    </submittedName>
</protein>
<dbReference type="GO" id="GO:0006950">
    <property type="term" value="P:response to stress"/>
    <property type="evidence" value="ECO:0007669"/>
    <property type="project" value="UniProtKB-ARBA"/>
</dbReference>
<dbReference type="EMBL" id="CP002467">
    <property type="protein sequence ID" value="ADV81211.1"/>
    <property type="molecule type" value="Genomic_DNA"/>
</dbReference>
<evidence type="ECO:0000313" key="7">
    <source>
        <dbReference type="EMBL" id="ADV81211.1"/>
    </source>
</evidence>
<dbReference type="STRING" id="401053.AciPR4_0376"/>
<sequence>MLLLLLLFSLWAAVLPVSMHGQNAAVSAKTEQSLAEAREFDGHGMLTSAIDSYRKALKTENGHCMECLRGLYEVGLRAEMPKVSIAAATQMEQLASDPKGRADAAALHGEALMPHTDLSDQKLGPAPKPKRSDLEEAHAAFERALTLDKANARAYILDGQALALLGRDTEAKQRFATLAAMPEVSPGLATRARHFAENISLARETISPSFTVTTKDGRKISLDDYSGKVVLVDFWATWCGPCRNEISYIRSIANDSRLAKDMVLISSSWDSSETKWAEFIEKNGMTWVQYLDTKHTLSDEFHVGAIPTYLIIDGDGILRHRVVGGNFDLREQVRPLVAKLHTGTPTAHVAGQ</sequence>
<dbReference type="Proteomes" id="UP000006844">
    <property type="component" value="Chromosome"/>
</dbReference>
<dbReference type="RefSeq" id="WP_013566944.1">
    <property type="nucleotide sequence ID" value="NC_014963.1"/>
</dbReference>
<dbReference type="Gene3D" id="1.25.40.10">
    <property type="entry name" value="Tetratricopeptide repeat domain"/>
    <property type="match status" value="1"/>
</dbReference>
<dbReference type="InterPro" id="IPR013766">
    <property type="entry name" value="Thioredoxin_domain"/>
</dbReference>
<reference evidence="7 8" key="1">
    <citation type="journal article" date="2012" name="Stand. Genomic Sci.">
        <title>Complete genome sequence of Terriglobus saanensis type strain SP1PR4(T), an Acidobacteria from tundra soil.</title>
        <authorList>
            <person name="Rawat S.R."/>
            <person name="Mannisto M.K."/>
            <person name="Starovoytov V."/>
            <person name="Goodwin L."/>
            <person name="Nolan M."/>
            <person name="Hauser L."/>
            <person name="Land M."/>
            <person name="Davenport K.W."/>
            <person name="Woyke T."/>
            <person name="Haggblom M.M."/>
        </authorList>
    </citation>
    <scope>NUCLEOTIDE SEQUENCE</scope>
    <source>
        <strain evidence="8">ATCC BAA-1853 / DSM 23119 / SP1PR4</strain>
    </source>
</reference>
<keyword evidence="5" id="KW-0732">Signal</keyword>
<feature type="chain" id="PRO_5003232969" evidence="5">
    <location>
        <begin position="25"/>
        <end position="352"/>
    </location>
</feature>
<dbReference type="GO" id="GO:0030313">
    <property type="term" value="C:cell envelope"/>
    <property type="evidence" value="ECO:0007669"/>
    <property type="project" value="UniProtKB-SubCell"/>
</dbReference>
<evidence type="ECO:0000256" key="5">
    <source>
        <dbReference type="SAM" id="SignalP"/>
    </source>
</evidence>
<dbReference type="PROSITE" id="PS00194">
    <property type="entry name" value="THIOREDOXIN_1"/>
    <property type="match status" value="1"/>
</dbReference>
<dbReference type="CDD" id="cd02966">
    <property type="entry name" value="TlpA_like_family"/>
    <property type="match status" value="1"/>
</dbReference>
<dbReference type="InterPro" id="IPR017937">
    <property type="entry name" value="Thioredoxin_CS"/>
</dbReference>
<comment type="subcellular location">
    <subcellularLocation>
        <location evidence="1">Cell envelope</location>
    </subcellularLocation>
</comment>
<keyword evidence="2" id="KW-0201">Cytochrome c-type biogenesis</keyword>
<gene>
    <name evidence="7" type="ordered locus">AciPR4_0376</name>
</gene>